<keyword evidence="2" id="KW-1185">Reference proteome</keyword>
<protein>
    <submittedName>
        <fullName evidence="1">Uncharacterized protein</fullName>
    </submittedName>
</protein>
<organism evidence="1 2">
    <name type="scientific">Sphingobium phenoxybenzoativorans</name>
    <dbReference type="NCBI Taxonomy" id="1592790"/>
    <lineage>
        <taxon>Bacteria</taxon>
        <taxon>Pseudomonadati</taxon>
        <taxon>Pseudomonadota</taxon>
        <taxon>Alphaproteobacteria</taxon>
        <taxon>Sphingomonadales</taxon>
        <taxon>Sphingomonadaceae</taxon>
        <taxon>Sphingobium</taxon>
    </lineage>
</organism>
<sequence length="252" mass="28445">MSVLTRRLDPLAIAAELDQNGFACIENAIDPKWIEEAQSYVNGLVSEKGRRYFALTWPSRNKGTPPHTLGADPDIQALMGELARIGCPSAATDEEIYTVLRVVAGASGEGKSLIYHYDKYVITALVPVFIPPGPKRKSGELLIFPNKRRYRAFAWLNILEKAIVQSGWYRRRVTDKLPADDSELDIKILKPGNLYFFWGYRTYHTNFPVSEDVVRATMLLHHGDPHPSSLLLKAWKAHQIKKESRILESVDA</sequence>
<dbReference type="RefSeq" id="WP_212609195.1">
    <property type="nucleotide sequence ID" value="NZ_CP073910.1"/>
</dbReference>
<name>A0A975K6F5_9SPHN</name>
<dbReference type="Proteomes" id="UP000681425">
    <property type="component" value="Chromosome"/>
</dbReference>
<reference evidence="1" key="1">
    <citation type="submission" date="2021-04" db="EMBL/GenBank/DDBJ databases">
        <title>Isolation of p-tert-butylphenol degrading bacteria Sphingobium phenoxybenzoativorans Tas13 from active sludge.</title>
        <authorList>
            <person name="Li Y."/>
        </authorList>
    </citation>
    <scope>NUCLEOTIDE SEQUENCE</scope>
    <source>
        <strain evidence="1">Tas13</strain>
    </source>
</reference>
<evidence type="ECO:0000313" key="1">
    <source>
        <dbReference type="EMBL" id="QUT05671.1"/>
    </source>
</evidence>
<dbReference type="EMBL" id="CP073910">
    <property type="protein sequence ID" value="QUT05671.1"/>
    <property type="molecule type" value="Genomic_DNA"/>
</dbReference>
<dbReference type="KEGG" id="spph:KFK14_22430"/>
<gene>
    <name evidence="1" type="ORF">KFK14_22430</name>
</gene>
<evidence type="ECO:0000313" key="2">
    <source>
        <dbReference type="Proteomes" id="UP000681425"/>
    </source>
</evidence>
<dbReference type="SUPFAM" id="SSF51197">
    <property type="entry name" value="Clavaminate synthase-like"/>
    <property type="match status" value="1"/>
</dbReference>
<proteinExistence type="predicted"/>
<dbReference type="AlphaFoldDB" id="A0A975K6F5"/>
<accession>A0A975K6F5</accession>